<feature type="compositionally biased region" description="Polar residues" evidence="9">
    <location>
        <begin position="531"/>
        <end position="547"/>
    </location>
</feature>
<feature type="compositionally biased region" description="Basic and acidic residues" evidence="9">
    <location>
        <begin position="238"/>
        <end position="254"/>
    </location>
</feature>
<evidence type="ECO:0000256" key="8">
    <source>
        <dbReference type="RuleBase" id="RU367107"/>
    </source>
</evidence>
<dbReference type="InterPro" id="IPR015010">
    <property type="entry name" value="TERF2IP_Myb"/>
</dbReference>
<evidence type="ECO:0000259" key="10">
    <source>
        <dbReference type="PROSITE" id="PS50172"/>
    </source>
</evidence>
<dbReference type="InterPro" id="IPR021661">
    <property type="entry name" value="Rap1_C"/>
</dbReference>
<keyword evidence="5" id="KW-0010">Activator</keyword>
<feature type="compositionally biased region" description="Polar residues" evidence="9">
    <location>
        <begin position="772"/>
        <end position="792"/>
    </location>
</feature>
<feature type="compositionally biased region" description="Low complexity" evidence="9">
    <location>
        <begin position="709"/>
        <end position="729"/>
    </location>
</feature>
<dbReference type="Pfam" id="PF01388">
    <property type="entry name" value="ARID"/>
    <property type="match status" value="1"/>
</dbReference>
<gene>
    <name evidence="12" type="ORF">Daus18300_001053</name>
</gene>
<feature type="compositionally biased region" description="Basic and acidic residues" evidence="9">
    <location>
        <begin position="330"/>
        <end position="345"/>
    </location>
</feature>
<comment type="subcellular location">
    <subcellularLocation>
        <location evidence="8">Nucleus</location>
    </subcellularLocation>
    <subcellularLocation>
        <location evidence="8">Chromosome</location>
        <location evidence="8">Telomere</location>
    </subcellularLocation>
</comment>
<accession>A0ABR3Y099</accession>
<evidence type="ECO:0000259" key="11">
    <source>
        <dbReference type="PROSITE" id="PS51011"/>
    </source>
</evidence>
<comment type="subunit">
    <text evidence="8">Homodimer.</text>
</comment>
<feature type="domain" description="ARID" evidence="11">
    <location>
        <begin position="341"/>
        <end position="431"/>
    </location>
</feature>
<evidence type="ECO:0000256" key="5">
    <source>
        <dbReference type="ARBA" id="ARBA00023159"/>
    </source>
</evidence>
<dbReference type="SMART" id="SM00501">
    <property type="entry name" value="BRIGHT"/>
    <property type="match status" value="1"/>
</dbReference>
<feature type="compositionally biased region" description="Acidic residues" evidence="9">
    <location>
        <begin position="314"/>
        <end position="329"/>
    </location>
</feature>
<dbReference type="SUPFAM" id="SSF46689">
    <property type="entry name" value="Homeodomain-like"/>
    <property type="match status" value="1"/>
</dbReference>
<dbReference type="InterPro" id="IPR039595">
    <property type="entry name" value="TE2IP/Rap1"/>
</dbReference>
<protein>
    <recommendedName>
        <fullName evidence="8">DNA-binding protein RAP1</fullName>
    </recommendedName>
</protein>
<dbReference type="PANTHER" id="PTHR16466">
    <property type="entry name" value="TELOMERE REPEAT-BINDING FACTOR 2-INTERACTING PROTEIN 1"/>
    <property type="match status" value="1"/>
</dbReference>
<feature type="compositionally biased region" description="Low complexity" evidence="9">
    <location>
        <begin position="221"/>
        <end position="231"/>
    </location>
</feature>
<dbReference type="Gene3D" id="1.10.10.60">
    <property type="entry name" value="Homeodomain-like"/>
    <property type="match status" value="1"/>
</dbReference>
<dbReference type="Gene3D" id="1.10.150.60">
    <property type="entry name" value="ARID DNA-binding domain"/>
    <property type="match status" value="1"/>
</dbReference>
<name>A0ABR3Y099_9PEZI</name>
<keyword evidence="2 8" id="KW-0158">Chromosome</keyword>
<dbReference type="CDD" id="cd16100">
    <property type="entry name" value="ARID"/>
    <property type="match status" value="1"/>
</dbReference>
<dbReference type="SMART" id="SM01014">
    <property type="entry name" value="ARID"/>
    <property type="match status" value="1"/>
</dbReference>
<evidence type="ECO:0000256" key="2">
    <source>
        <dbReference type="ARBA" id="ARBA00022454"/>
    </source>
</evidence>
<keyword evidence="13" id="KW-1185">Reference proteome</keyword>
<dbReference type="Proteomes" id="UP001583177">
    <property type="component" value="Unassembled WGS sequence"/>
</dbReference>
<evidence type="ECO:0000256" key="9">
    <source>
        <dbReference type="SAM" id="MobiDB-lite"/>
    </source>
</evidence>
<dbReference type="EMBL" id="JAWRVE010000006">
    <property type="protein sequence ID" value="KAL1881202.1"/>
    <property type="molecule type" value="Genomic_DNA"/>
</dbReference>
<dbReference type="SUPFAM" id="SSF46774">
    <property type="entry name" value="ARID-like"/>
    <property type="match status" value="1"/>
</dbReference>
<dbReference type="Pfam" id="PF16589">
    <property type="entry name" value="BRCT_2"/>
    <property type="match status" value="1"/>
</dbReference>
<feature type="compositionally biased region" description="Polar residues" evidence="9">
    <location>
        <begin position="678"/>
        <end position="700"/>
    </location>
</feature>
<evidence type="ECO:0000256" key="3">
    <source>
        <dbReference type="ARBA" id="ARBA00022895"/>
    </source>
</evidence>
<dbReference type="PROSITE" id="PS50172">
    <property type="entry name" value="BRCT"/>
    <property type="match status" value="1"/>
</dbReference>
<evidence type="ECO:0000313" key="12">
    <source>
        <dbReference type="EMBL" id="KAL1881202.1"/>
    </source>
</evidence>
<proteinExistence type="inferred from homology"/>
<keyword evidence="7 8" id="KW-0539">Nucleus</keyword>
<feature type="compositionally biased region" description="Pro residues" evidence="9">
    <location>
        <begin position="176"/>
        <end position="185"/>
    </location>
</feature>
<feature type="region of interest" description="Disordered" evidence="9">
    <location>
        <begin position="312"/>
        <end position="345"/>
    </location>
</feature>
<feature type="region of interest" description="Disordered" evidence="9">
    <location>
        <begin position="96"/>
        <end position="117"/>
    </location>
</feature>
<dbReference type="Pfam" id="PF08914">
    <property type="entry name" value="Myb_Rap1"/>
    <property type="match status" value="1"/>
</dbReference>
<keyword evidence="6" id="KW-0804">Transcription</keyword>
<evidence type="ECO:0000256" key="7">
    <source>
        <dbReference type="ARBA" id="ARBA00023242"/>
    </source>
</evidence>
<comment type="similarity">
    <text evidence="1 8">Belongs to the RAP1 family.</text>
</comment>
<evidence type="ECO:0000256" key="4">
    <source>
        <dbReference type="ARBA" id="ARBA00023015"/>
    </source>
</evidence>
<dbReference type="InterPro" id="IPR001606">
    <property type="entry name" value="ARID_dom"/>
</dbReference>
<comment type="caution">
    <text evidence="12">The sequence shown here is derived from an EMBL/GenBank/DDBJ whole genome shotgun (WGS) entry which is preliminary data.</text>
</comment>
<evidence type="ECO:0000256" key="6">
    <source>
        <dbReference type="ARBA" id="ARBA00023163"/>
    </source>
</evidence>
<dbReference type="InterPro" id="IPR001357">
    <property type="entry name" value="BRCT_dom"/>
</dbReference>
<feature type="compositionally biased region" description="Acidic residues" evidence="9">
    <location>
        <begin position="435"/>
        <end position="445"/>
    </location>
</feature>
<dbReference type="PANTHER" id="PTHR16466:SF6">
    <property type="entry name" value="TELOMERIC REPEAT-BINDING FACTOR 2-INTERACTING PROTEIN 1"/>
    <property type="match status" value="1"/>
</dbReference>
<feature type="region of interest" description="Disordered" evidence="9">
    <location>
        <begin position="220"/>
        <end position="273"/>
    </location>
</feature>
<dbReference type="PROSITE" id="PS51011">
    <property type="entry name" value="ARID"/>
    <property type="match status" value="1"/>
</dbReference>
<reference evidence="12 13" key="1">
    <citation type="journal article" date="2024" name="IMA Fungus">
        <title>IMA Genome - F19 : A genome assembly and annotation guide to empower mycologists, including annotated draft genome sequences of Ceratocystis pirilliformis, Diaporthe australafricana, Fusarium ophioides, Paecilomyces lecythidis, and Sporothrix stenoceras.</title>
        <authorList>
            <person name="Aylward J."/>
            <person name="Wilson A.M."/>
            <person name="Visagie C.M."/>
            <person name="Spraker J."/>
            <person name="Barnes I."/>
            <person name="Buitendag C."/>
            <person name="Ceriani C."/>
            <person name="Del Mar Angel L."/>
            <person name="du Plessis D."/>
            <person name="Fuchs T."/>
            <person name="Gasser K."/>
            <person name="Kramer D."/>
            <person name="Li W."/>
            <person name="Munsamy K."/>
            <person name="Piso A."/>
            <person name="Price J.L."/>
            <person name="Sonnekus B."/>
            <person name="Thomas C."/>
            <person name="van der Nest A."/>
            <person name="van Dijk A."/>
            <person name="van Heerden A."/>
            <person name="van Vuuren N."/>
            <person name="Yilmaz N."/>
            <person name="Duong T.A."/>
            <person name="van der Merwe N.A."/>
            <person name="Wingfield M.J."/>
            <person name="Wingfield B.D."/>
        </authorList>
    </citation>
    <scope>NUCLEOTIDE SEQUENCE [LARGE SCALE GENOMIC DNA]</scope>
    <source>
        <strain evidence="12 13">CMW 18300</strain>
    </source>
</reference>
<evidence type="ECO:0000313" key="13">
    <source>
        <dbReference type="Proteomes" id="UP001583177"/>
    </source>
</evidence>
<dbReference type="Pfam" id="PF11626">
    <property type="entry name" value="Rap1_C"/>
    <property type="match status" value="1"/>
</dbReference>
<dbReference type="InterPro" id="IPR036431">
    <property type="entry name" value="ARID_dom_sf"/>
</dbReference>
<dbReference type="PROSITE" id="PS50096">
    <property type="entry name" value="IQ"/>
    <property type="match status" value="1"/>
</dbReference>
<feature type="domain" description="BRCT" evidence="10">
    <location>
        <begin position="12"/>
        <end position="94"/>
    </location>
</feature>
<sequence>MPIVYDGSRGSSHGDLFKNLKLFISHRVPQRERWIGLVEGNGGEVVKLEKLADMLIADHVKRGSAAPPPGSYSWRWIEFSIKNGFLQSPDDYRIEGAPAQAGGTSAPPKGRGKRVPFTKDDDEILTRFVMDHERQGSSTKGNVIFKELEDKHPDSGHTWQSWKDRWVKHLSNRPRPNLPQEPPQPEARTGNHSGRDTRPADQQPQPQLEATNVRIQTEVTASSAAAAPSKAQLTTQRADPRSDEERLKRQEQAKKRARAAKLVPQTWGDDVDRRNPAQLEASVVPLQSLIRGYLLRMKHAERLLDALETKDQQLGDEQDEDPEQHEDAEEAFRPEVDGDESSSRDQFYDDLQDYLEVSGAEIERQPVVDGRQIKLWDLFSVVTKQDCAAEDRDWKKVAQRLGFDWAESSGCAEDLREYYNHNLADFEEVIGSYDNPDDTARDEDEPVPHGNDDQMLSQTTDAVVAPKEPSPAPLSPVYRSSSPVAGLKRSFQQSNGSHSDLGYPSDGPSKRRRRDCGKAIPPTPEHKLGLTGSSSRALPQDFSSPLQPQEAAAGPDDLYSANDAEDFLDNGMHNDEGADDLPALAPPERKTFFEPETQDFGFVMGGENDVRQSIENSNIGYMTEEDDNTPSQQLQSEFYAISSPARPVTNRAIDPATTNRPPLVEPRRRSPRGLANKTRPSISATTTTNGSAQAAENHSVPTLKAAKRALPQQYQKQPAAPAVARLPAEASKRNGIAAPQLQLRSPVAARPTIIAPANRPDGPDSSIRKSRQPVTPTPTRAVQSSAQLQTPSRRVPTASAPAPKPAQGQNKTPPMDFGEDYVDAQFEHFLALGYDTRQIGRALEVASLQRGPMTVALQSLHSGKGIPQDAPGVWTDDDDEKLRKVRDHDRRQKMGGSGGDLREKARVDRYRKFLLMKHNAWMGHRLAFMDVMDKGSDA</sequence>
<feature type="region of interest" description="Disordered" evidence="9">
    <location>
        <begin position="170"/>
        <end position="207"/>
    </location>
</feature>
<dbReference type="InterPro" id="IPR009057">
    <property type="entry name" value="Homeodomain-like_sf"/>
</dbReference>
<organism evidence="12 13">
    <name type="scientific">Diaporthe australafricana</name>
    <dbReference type="NCBI Taxonomy" id="127596"/>
    <lineage>
        <taxon>Eukaryota</taxon>
        <taxon>Fungi</taxon>
        <taxon>Dikarya</taxon>
        <taxon>Ascomycota</taxon>
        <taxon>Pezizomycotina</taxon>
        <taxon>Sordariomycetes</taxon>
        <taxon>Sordariomycetidae</taxon>
        <taxon>Diaporthales</taxon>
        <taxon>Diaporthaceae</taxon>
        <taxon>Diaporthe</taxon>
    </lineage>
</organism>
<feature type="region of interest" description="Disordered" evidence="9">
    <location>
        <begin position="641"/>
        <end position="816"/>
    </location>
</feature>
<comment type="function">
    <text evidence="8">Involved in the regulation of telomere length, clustering and has a specific role in telomere position effect (TPE).</text>
</comment>
<keyword evidence="3 8" id="KW-0779">Telomere</keyword>
<evidence type="ECO:0000256" key="1">
    <source>
        <dbReference type="ARBA" id="ARBA00010467"/>
    </source>
</evidence>
<dbReference type="CDD" id="cd11655">
    <property type="entry name" value="rap1_myb-like"/>
    <property type="match status" value="1"/>
</dbReference>
<feature type="region of interest" description="Disordered" evidence="9">
    <location>
        <begin position="431"/>
        <end position="593"/>
    </location>
</feature>
<keyword evidence="4" id="KW-0805">Transcription regulation</keyword>